<protein>
    <submittedName>
        <fullName evidence="1">Uncharacterized protein</fullName>
    </submittedName>
</protein>
<reference evidence="1 2" key="1">
    <citation type="submission" date="2018-06" db="EMBL/GenBank/DDBJ databases">
        <title>Whole genome sequencing of four bacterial strains from South Shetland trench revealing bio-synthetic gene clusters.</title>
        <authorList>
            <person name="Abdel-Mageed W.M."/>
            <person name="Lehri B."/>
            <person name="Jarmusch S.A."/>
            <person name="Miranda K."/>
            <person name="Goodfellow M."/>
            <person name="Jaspars M."/>
            <person name="Karlyshev A.V."/>
        </authorList>
    </citation>
    <scope>NUCLEOTIDE SEQUENCE [LARGE SCALE GENOMIC DNA]</scope>
    <source>
        <strain evidence="1 2">SST1</strain>
    </source>
</reference>
<sequence>MALMGTPQARDDSGGIERDRVLTAKIGPFYSTASMAEVLDISLTETISRLEAREVLGAQLEDGAWVCPTWQFTNNQVRPEFLWLWRALITSADAWTALLWICAPHPDLDDQSPRQWIENEQPAERAETLAAHTASRWAR</sequence>
<dbReference type="EMBL" id="QNTT01000008">
    <property type="protein sequence ID" value="RBA38524.1"/>
    <property type="molecule type" value="Genomic_DNA"/>
</dbReference>
<evidence type="ECO:0000313" key="2">
    <source>
        <dbReference type="Proteomes" id="UP000252187"/>
    </source>
</evidence>
<dbReference type="AlphaFoldDB" id="A0A365PCR9"/>
<gene>
    <name evidence="1" type="ORF">DQ226_04470</name>
</gene>
<dbReference type="Proteomes" id="UP000252187">
    <property type="component" value="Unassembled WGS sequence"/>
</dbReference>
<evidence type="ECO:0000313" key="1">
    <source>
        <dbReference type="EMBL" id="RBA38524.1"/>
    </source>
</evidence>
<name>A0A365PCR9_9ACTN</name>
<proteinExistence type="predicted"/>
<organism evidence="1 2">
    <name type="scientific">Dietzia maris</name>
    <dbReference type="NCBI Taxonomy" id="37915"/>
    <lineage>
        <taxon>Bacteria</taxon>
        <taxon>Bacillati</taxon>
        <taxon>Actinomycetota</taxon>
        <taxon>Actinomycetes</taxon>
        <taxon>Mycobacteriales</taxon>
        <taxon>Dietziaceae</taxon>
        <taxon>Dietzia</taxon>
    </lineage>
</organism>
<accession>A0A365PCR9</accession>
<comment type="caution">
    <text evidence="1">The sequence shown here is derived from an EMBL/GenBank/DDBJ whole genome shotgun (WGS) entry which is preliminary data.</text>
</comment>